<evidence type="ECO:0000256" key="1">
    <source>
        <dbReference type="SAM" id="SignalP"/>
    </source>
</evidence>
<feature type="signal peptide" evidence="1">
    <location>
        <begin position="1"/>
        <end position="20"/>
    </location>
</feature>
<gene>
    <name evidence="2" type="ORF">J5Y03_01415</name>
</gene>
<keyword evidence="1" id="KW-0732">Signal</keyword>
<dbReference type="RefSeq" id="WP_209401653.1">
    <property type="nucleotide sequence ID" value="NZ_JAGIYQ010000001.1"/>
</dbReference>
<feature type="chain" id="PRO_5039065232" description="Lipoprotein" evidence="1">
    <location>
        <begin position="21"/>
        <end position="155"/>
    </location>
</feature>
<evidence type="ECO:0000313" key="3">
    <source>
        <dbReference type="Proteomes" id="UP000682134"/>
    </source>
</evidence>
<sequence length="155" mass="17533">MNKWLTLTVLFLFINLTSCSSNDGMKGDKPPKTMIQIGGQTYETKLGTYCWSSKGKGECVDTAGPVELLKGKKPIEVKPGEDITVMMNYNPKPNEIHLTQINNNKEIKVAIEKNHFKAPSNKGLYYYAYSVRWMDKKKEHTSNGDAFYAFALEVK</sequence>
<evidence type="ECO:0008006" key="4">
    <source>
        <dbReference type="Google" id="ProtNLM"/>
    </source>
</evidence>
<organism evidence="2 3">
    <name type="scientific">Gottfriedia endophytica</name>
    <dbReference type="NCBI Taxonomy" id="2820819"/>
    <lineage>
        <taxon>Bacteria</taxon>
        <taxon>Bacillati</taxon>
        <taxon>Bacillota</taxon>
        <taxon>Bacilli</taxon>
        <taxon>Bacillales</taxon>
        <taxon>Bacillaceae</taxon>
        <taxon>Gottfriedia</taxon>
    </lineage>
</organism>
<keyword evidence="3" id="KW-1185">Reference proteome</keyword>
<evidence type="ECO:0000313" key="2">
    <source>
        <dbReference type="EMBL" id="MBP0723839.1"/>
    </source>
</evidence>
<dbReference type="EMBL" id="JAGIYQ010000001">
    <property type="protein sequence ID" value="MBP0723839.1"/>
    <property type="molecule type" value="Genomic_DNA"/>
</dbReference>
<name>A0A940NKH3_9BACI</name>
<dbReference type="AlphaFoldDB" id="A0A940NKH3"/>
<dbReference type="Proteomes" id="UP000682134">
    <property type="component" value="Unassembled WGS sequence"/>
</dbReference>
<protein>
    <recommendedName>
        <fullName evidence="4">Lipoprotein</fullName>
    </recommendedName>
</protein>
<accession>A0A940NKH3</accession>
<proteinExistence type="predicted"/>
<comment type="caution">
    <text evidence="2">The sequence shown here is derived from an EMBL/GenBank/DDBJ whole genome shotgun (WGS) entry which is preliminary data.</text>
</comment>
<reference evidence="2" key="1">
    <citation type="submission" date="2021-04" db="EMBL/GenBank/DDBJ databases">
        <title>Genome seq and assembly of Bacillus sp.</title>
        <authorList>
            <person name="Chhetri G."/>
        </authorList>
    </citation>
    <scope>NUCLEOTIDE SEQUENCE</scope>
    <source>
        <strain evidence="2">RG28</strain>
    </source>
</reference>